<feature type="compositionally biased region" description="Polar residues" evidence="1">
    <location>
        <begin position="112"/>
        <end position="123"/>
    </location>
</feature>
<feature type="region of interest" description="Disordered" evidence="1">
    <location>
        <begin position="93"/>
        <end position="127"/>
    </location>
</feature>
<protein>
    <submittedName>
        <fullName evidence="2">Uncharacterized protein</fullName>
    </submittedName>
</protein>
<keyword evidence="3" id="KW-1185">Reference proteome</keyword>
<name>A0ABW4Q8D6_9MICC</name>
<evidence type="ECO:0000256" key="1">
    <source>
        <dbReference type="SAM" id="MobiDB-lite"/>
    </source>
</evidence>
<dbReference type="EMBL" id="JBHUGA010000033">
    <property type="protein sequence ID" value="MFD1846962.1"/>
    <property type="molecule type" value="Genomic_DNA"/>
</dbReference>
<evidence type="ECO:0000313" key="3">
    <source>
        <dbReference type="Proteomes" id="UP001597307"/>
    </source>
</evidence>
<sequence>MTEVSPIPERKRDLAASSEWWTRTQWALEATVSENEMKNIYGLILLSALAKSKEADFREKSMLDAVWKGACTGMQDDAIDQLIGEARRLNILSEAPKPSPLNGNAKDKPESTPESAETPLNSSDAERRGQVLSALRYDILAARLKMDLDQELGRATSLRVKLLSELEFSPLGQ</sequence>
<dbReference type="RefSeq" id="WP_343878394.1">
    <property type="nucleotide sequence ID" value="NZ_BAAAIJ010000016.1"/>
</dbReference>
<accession>A0ABW4Q8D6</accession>
<reference evidence="3" key="1">
    <citation type="journal article" date="2019" name="Int. J. Syst. Evol. Microbiol.">
        <title>The Global Catalogue of Microorganisms (GCM) 10K type strain sequencing project: providing services to taxonomists for standard genome sequencing and annotation.</title>
        <authorList>
            <consortium name="The Broad Institute Genomics Platform"/>
            <consortium name="The Broad Institute Genome Sequencing Center for Infectious Disease"/>
            <person name="Wu L."/>
            <person name="Ma J."/>
        </authorList>
    </citation>
    <scope>NUCLEOTIDE SEQUENCE [LARGE SCALE GENOMIC DNA]</scope>
    <source>
        <strain evidence="3">JCM 11496</strain>
    </source>
</reference>
<comment type="caution">
    <text evidence="2">The sequence shown here is derived from an EMBL/GenBank/DDBJ whole genome shotgun (WGS) entry which is preliminary data.</text>
</comment>
<evidence type="ECO:0000313" key="2">
    <source>
        <dbReference type="EMBL" id="MFD1846962.1"/>
    </source>
</evidence>
<proteinExistence type="predicted"/>
<organism evidence="2 3">
    <name type="scientific">Arthrobacter flavus</name>
    <dbReference type="NCBI Taxonomy" id="95172"/>
    <lineage>
        <taxon>Bacteria</taxon>
        <taxon>Bacillati</taxon>
        <taxon>Actinomycetota</taxon>
        <taxon>Actinomycetes</taxon>
        <taxon>Micrococcales</taxon>
        <taxon>Micrococcaceae</taxon>
        <taxon>Arthrobacter</taxon>
    </lineage>
</organism>
<dbReference type="Proteomes" id="UP001597307">
    <property type="component" value="Unassembled WGS sequence"/>
</dbReference>
<gene>
    <name evidence="2" type="ORF">ACFSFX_10160</name>
</gene>